<dbReference type="Proteomes" id="UP000253370">
    <property type="component" value="Unassembled WGS sequence"/>
</dbReference>
<protein>
    <submittedName>
        <fullName evidence="2">Uncharacterized protein</fullName>
    </submittedName>
</protein>
<dbReference type="OrthoDB" id="7875737at2"/>
<gene>
    <name evidence="2" type="ORF">DRV85_17780</name>
</gene>
<proteinExistence type="predicted"/>
<feature type="transmembrane region" description="Helical" evidence="1">
    <location>
        <begin position="47"/>
        <end position="70"/>
    </location>
</feature>
<comment type="caution">
    <text evidence="2">The sequence shown here is derived from an EMBL/GenBank/DDBJ whole genome shotgun (WGS) entry which is preliminary data.</text>
</comment>
<keyword evidence="3" id="KW-1185">Reference proteome</keyword>
<dbReference type="AlphaFoldDB" id="A0A365U4W8"/>
<dbReference type="RefSeq" id="WP_113290816.1">
    <property type="nucleotide sequence ID" value="NZ_QNTQ01000026.1"/>
</dbReference>
<organism evidence="2 3">
    <name type="scientific">Rhodosalinus halophilus</name>
    <dbReference type="NCBI Taxonomy" id="2259333"/>
    <lineage>
        <taxon>Bacteria</taxon>
        <taxon>Pseudomonadati</taxon>
        <taxon>Pseudomonadota</taxon>
        <taxon>Alphaproteobacteria</taxon>
        <taxon>Rhodobacterales</taxon>
        <taxon>Paracoccaceae</taxon>
        <taxon>Rhodosalinus</taxon>
    </lineage>
</organism>
<evidence type="ECO:0000256" key="1">
    <source>
        <dbReference type="SAM" id="Phobius"/>
    </source>
</evidence>
<sequence length="71" mass="7539">MEALVWIGAGLSLLGLAGVMWSIVTVARAKGRNLSDDALREVMRRTLPWNIGALFVSVLGLMTVMVGLALG</sequence>
<evidence type="ECO:0000313" key="2">
    <source>
        <dbReference type="EMBL" id="RBI82877.1"/>
    </source>
</evidence>
<feature type="transmembrane region" description="Helical" evidence="1">
    <location>
        <begin position="6"/>
        <end position="27"/>
    </location>
</feature>
<reference evidence="2 3" key="1">
    <citation type="submission" date="2018-07" db="EMBL/GenBank/DDBJ databases">
        <title>Rhodosalinus sp. strain E84T genomic sequence and assembly.</title>
        <authorList>
            <person name="Liu Z.-W."/>
            <person name="Lu D.-C."/>
        </authorList>
    </citation>
    <scope>NUCLEOTIDE SEQUENCE [LARGE SCALE GENOMIC DNA]</scope>
    <source>
        <strain evidence="2 3">E84</strain>
    </source>
</reference>
<name>A0A365U4W8_9RHOB</name>
<evidence type="ECO:0000313" key="3">
    <source>
        <dbReference type="Proteomes" id="UP000253370"/>
    </source>
</evidence>
<keyword evidence="1" id="KW-0812">Transmembrane</keyword>
<keyword evidence="1" id="KW-1133">Transmembrane helix</keyword>
<dbReference type="EMBL" id="QNTQ01000026">
    <property type="protein sequence ID" value="RBI82877.1"/>
    <property type="molecule type" value="Genomic_DNA"/>
</dbReference>
<accession>A0A365U4W8</accession>
<keyword evidence="1" id="KW-0472">Membrane</keyword>